<proteinExistence type="predicted"/>
<reference evidence="2" key="1">
    <citation type="journal article" date="2021" name="G3 (Bethesda)">
        <title>Genome and transcriptome analysis of the beet armyworm Spodoptera exigua reveals targets for pest control. .</title>
        <authorList>
            <person name="Simon S."/>
            <person name="Breeschoten T."/>
            <person name="Jansen H.J."/>
            <person name="Dirks R.P."/>
            <person name="Schranz M.E."/>
            <person name="Ros V.I.D."/>
        </authorList>
    </citation>
    <scope>NUCLEOTIDE SEQUENCE</scope>
    <source>
        <strain evidence="2">TB_SE_WUR_2020</strain>
    </source>
</reference>
<name>A0A922SFL2_SPOEX</name>
<sequence>MSNAAPAPSTVGSLVTSPPAGVSSLAGVIQPVTSTPLAAMKSDSMSKPGSLVTSPTEMPMGVMSPPAAVEWGIPQPQKLKQIEQYFFLLFFSQAVKNSFWRCTYVRRRLKENQCQLNYPLNSFHQHSERRRENMARGQAELERRRSQLADAAMKEKAERERKEREEAEKREKLRLEAQKREQEELLRKQKEEQVEAAKALVESKKQDLETNKSQLSELSNTVTELGEKCARVWKLYEERREEYLSRSSAPAESAWNAGRRVCARLRQFALVCASLR</sequence>
<dbReference type="Proteomes" id="UP000814243">
    <property type="component" value="Unassembled WGS sequence"/>
</dbReference>
<evidence type="ECO:0000313" key="2">
    <source>
        <dbReference type="EMBL" id="KAH9635900.1"/>
    </source>
</evidence>
<evidence type="ECO:0000313" key="3">
    <source>
        <dbReference type="Proteomes" id="UP000814243"/>
    </source>
</evidence>
<organism evidence="2 3">
    <name type="scientific">Spodoptera exigua</name>
    <name type="common">Beet armyworm</name>
    <name type="synonym">Noctua fulgens</name>
    <dbReference type="NCBI Taxonomy" id="7107"/>
    <lineage>
        <taxon>Eukaryota</taxon>
        <taxon>Metazoa</taxon>
        <taxon>Ecdysozoa</taxon>
        <taxon>Arthropoda</taxon>
        <taxon>Hexapoda</taxon>
        <taxon>Insecta</taxon>
        <taxon>Pterygota</taxon>
        <taxon>Neoptera</taxon>
        <taxon>Endopterygota</taxon>
        <taxon>Lepidoptera</taxon>
        <taxon>Glossata</taxon>
        <taxon>Ditrysia</taxon>
        <taxon>Noctuoidea</taxon>
        <taxon>Noctuidae</taxon>
        <taxon>Amphipyrinae</taxon>
        <taxon>Spodoptera</taxon>
    </lineage>
</organism>
<feature type="region of interest" description="Disordered" evidence="1">
    <location>
        <begin position="125"/>
        <end position="170"/>
    </location>
</feature>
<evidence type="ECO:0000256" key="1">
    <source>
        <dbReference type="SAM" id="MobiDB-lite"/>
    </source>
</evidence>
<feature type="compositionally biased region" description="Polar residues" evidence="1">
    <location>
        <begin position="43"/>
        <end position="56"/>
    </location>
</feature>
<gene>
    <name evidence="2" type="ORF">HF086_002460</name>
</gene>
<dbReference type="AlphaFoldDB" id="A0A922SFL2"/>
<accession>A0A922SFL2</accession>
<dbReference type="EMBL" id="JACEFF010000528">
    <property type="protein sequence ID" value="KAH9635900.1"/>
    <property type="molecule type" value="Genomic_DNA"/>
</dbReference>
<feature type="region of interest" description="Disordered" evidence="1">
    <location>
        <begin position="39"/>
        <end position="58"/>
    </location>
</feature>
<protein>
    <submittedName>
        <fullName evidence="2">Uncharacterized protein</fullName>
    </submittedName>
</protein>
<comment type="caution">
    <text evidence="2">The sequence shown here is derived from an EMBL/GenBank/DDBJ whole genome shotgun (WGS) entry which is preliminary data.</text>
</comment>